<sequence>MTRAPQFGRRDRGRDSALDQIRMFAFKGDMRLATRVFVDNRISRREFDEHVALGRRQRVEQDALVAQQAISSKESNK</sequence>
<dbReference type="OrthoDB" id="10005381at2"/>
<accession>A0A494XAY6</accession>
<dbReference type="RefSeq" id="WP_121091280.1">
    <property type="nucleotide sequence ID" value="NZ_RBZU01000019.1"/>
</dbReference>
<dbReference type="AlphaFoldDB" id="A0A494XAY6"/>
<comment type="caution">
    <text evidence="1">The sequence shown here is derived from an EMBL/GenBank/DDBJ whole genome shotgun (WGS) entry which is preliminary data.</text>
</comment>
<keyword evidence="2" id="KW-1185">Reference proteome</keyword>
<evidence type="ECO:0000313" key="2">
    <source>
        <dbReference type="Proteomes" id="UP000270342"/>
    </source>
</evidence>
<reference evidence="1 2" key="1">
    <citation type="submission" date="2018-10" db="EMBL/GenBank/DDBJ databases">
        <title>Robbsia sp. DHC34, isolated from soil.</title>
        <authorList>
            <person name="Gao Z.-H."/>
            <person name="Qiu L.-H."/>
        </authorList>
    </citation>
    <scope>NUCLEOTIDE SEQUENCE [LARGE SCALE GENOMIC DNA]</scope>
    <source>
        <strain evidence="1 2">DHC34</strain>
    </source>
</reference>
<name>A0A494XAY6_9BURK</name>
<proteinExistence type="predicted"/>
<evidence type="ECO:0000313" key="1">
    <source>
        <dbReference type="EMBL" id="RKP44733.1"/>
    </source>
</evidence>
<dbReference type="EMBL" id="RBZU01000019">
    <property type="protein sequence ID" value="RKP44733.1"/>
    <property type="molecule type" value="Genomic_DNA"/>
</dbReference>
<organism evidence="1 2">
    <name type="scientific">Pararobbsia silviterrae</name>
    <dbReference type="NCBI Taxonomy" id="1792498"/>
    <lineage>
        <taxon>Bacteria</taxon>
        <taxon>Pseudomonadati</taxon>
        <taxon>Pseudomonadota</taxon>
        <taxon>Betaproteobacteria</taxon>
        <taxon>Burkholderiales</taxon>
        <taxon>Burkholderiaceae</taxon>
        <taxon>Pararobbsia</taxon>
    </lineage>
</organism>
<protein>
    <submittedName>
        <fullName evidence="1">Uncharacterized protein</fullName>
    </submittedName>
</protein>
<dbReference type="Proteomes" id="UP000270342">
    <property type="component" value="Unassembled WGS sequence"/>
</dbReference>
<gene>
    <name evidence="1" type="ORF">D7S86_27310</name>
</gene>